<dbReference type="InterPro" id="IPR000847">
    <property type="entry name" value="LysR_HTH_N"/>
</dbReference>
<dbReference type="EMBL" id="JBHUHT010000016">
    <property type="protein sequence ID" value="MFD2097084.1"/>
    <property type="molecule type" value="Genomic_DNA"/>
</dbReference>
<keyword evidence="3" id="KW-0238">DNA-binding</keyword>
<dbReference type="PRINTS" id="PR00039">
    <property type="entry name" value="HTHLYSR"/>
</dbReference>
<evidence type="ECO:0000256" key="4">
    <source>
        <dbReference type="ARBA" id="ARBA00023163"/>
    </source>
</evidence>
<dbReference type="Gene3D" id="3.40.190.10">
    <property type="entry name" value="Periplasmic binding protein-like II"/>
    <property type="match status" value="2"/>
</dbReference>
<dbReference type="RefSeq" id="WP_345339991.1">
    <property type="nucleotide sequence ID" value="NZ_BAABLI010000012.1"/>
</dbReference>
<dbReference type="Proteomes" id="UP001597380">
    <property type="component" value="Unassembled WGS sequence"/>
</dbReference>
<evidence type="ECO:0000313" key="6">
    <source>
        <dbReference type="EMBL" id="MFD2097084.1"/>
    </source>
</evidence>
<feature type="domain" description="HTH lysR-type" evidence="5">
    <location>
        <begin position="1"/>
        <end position="60"/>
    </location>
</feature>
<evidence type="ECO:0000256" key="3">
    <source>
        <dbReference type="ARBA" id="ARBA00023125"/>
    </source>
</evidence>
<dbReference type="SUPFAM" id="SSF53850">
    <property type="entry name" value="Periplasmic binding protein-like II"/>
    <property type="match status" value="1"/>
</dbReference>
<evidence type="ECO:0000256" key="2">
    <source>
        <dbReference type="ARBA" id="ARBA00023015"/>
    </source>
</evidence>
<dbReference type="SUPFAM" id="SSF46785">
    <property type="entry name" value="Winged helix' DNA-binding domain"/>
    <property type="match status" value="1"/>
</dbReference>
<protein>
    <submittedName>
        <fullName evidence="6">LysR substrate-binding domain-containing protein</fullName>
    </submittedName>
</protein>
<dbReference type="InterPro" id="IPR036388">
    <property type="entry name" value="WH-like_DNA-bd_sf"/>
</dbReference>
<dbReference type="Gene3D" id="1.10.10.10">
    <property type="entry name" value="Winged helix-like DNA-binding domain superfamily/Winged helix DNA-binding domain"/>
    <property type="match status" value="1"/>
</dbReference>
<evidence type="ECO:0000259" key="5">
    <source>
        <dbReference type="PROSITE" id="PS50931"/>
    </source>
</evidence>
<keyword evidence="4" id="KW-0804">Transcription</keyword>
<keyword evidence="2" id="KW-0805">Transcription regulation</keyword>
<sequence length="304" mass="34266">MRYTLKQLAVFEAVASYESVSMAAKKLALTQSAASMALNQLEKLLGEPLFDRNGKRMSLTPWGQWLRPRAKKLLFDAQQIELGFTGQQLISGELALGASQTSAEHLVPHLISKIDSDFPELRINVEVENTENVIQGVLAHDYQLGVIEGRCDDARVHQEVWVHDQLVVVAALNHPYAKYDRVSLAQLEQAKWVLREPGAGTRRIFNSAIHGLIDNLDVWREYEHVPILKNMVVNGAYLSCLPYLDVVKAIERKKLVALNVPELNMARTLSFIWRKDAGENSLRECILSEAKWLAKRGFNGLMPK</sequence>
<dbReference type="PANTHER" id="PTHR30126">
    <property type="entry name" value="HTH-TYPE TRANSCRIPTIONAL REGULATOR"/>
    <property type="match status" value="1"/>
</dbReference>
<comment type="caution">
    <text evidence="6">The sequence shown here is derived from an EMBL/GenBank/DDBJ whole genome shotgun (WGS) entry which is preliminary data.</text>
</comment>
<reference evidence="7" key="1">
    <citation type="journal article" date="2019" name="Int. J. Syst. Evol. Microbiol.">
        <title>The Global Catalogue of Microorganisms (GCM) 10K type strain sequencing project: providing services to taxonomists for standard genome sequencing and annotation.</title>
        <authorList>
            <consortium name="The Broad Institute Genomics Platform"/>
            <consortium name="The Broad Institute Genome Sequencing Center for Infectious Disease"/>
            <person name="Wu L."/>
            <person name="Ma J."/>
        </authorList>
    </citation>
    <scope>NUCLEOTIDE SEQUENCE [LARGE SCALE GENOMIC DNA]</scope>
    <source>
        <strain evidence="7">CGMCC 1.10992</strain>
    </source>
</reference>
<evidence type="ECO:0000256" key="1">
    <source>
        <dbReference type="ARBA" id="ARBA00009437"/>
    </source>
</evidence>
<accession>A0ABW4XTD9</accession>
<dbReference type="Pfam" id="PF03466">
    <property type="entry name" value="LysR_substrate"/>
    <property type="match status" value="1"/>
</dbReference>
<gene>
    <name evidence="6" type="ORF">ACFSJ3_13895</name>
</gene>
<dbReference type="InterPro" id="IPR005119">
    <property type="entry name" value="LysR_subst-bd"/>
</dbReference>
<organism evidence="6 7">
    <name type="scientific">Corallincola platygyrae</name>
    <dbReference type="NCBI Taxonomy" id="1193278"/>
    <lineage>
        <taxon>Bacteria</taxon>
        <taxon>Pseudomonadati</taxon>
        <taxon>Pseudomonadota</taxon>
        <taxon>Gammaproteobacteria</taxon>
        <taxon>Alteromonadales</taxon>
        <taxon>Psychromonadaceae</taxon>
        <taxon>Corallincola</taxon>
    </lineage>
</organism>
<dbReference type="InterPro" id="IPR036390">
    <property type="entry name" value="WH_DNA-bd_sf"/>
</dbReference>
<name>A0ABW4XTD9_9GAMM</name>
<dbReference type="PROSITE" id="PS50931">
    <property type="entry name" value="HTH_LYSR"/>
    <property type="match status" value="1"/>
</dbReference>
<dbReference type="Pfam" id="PF00126">
    <property type="entry name" value="HTH_1"/>
    <property type="match status" value="1"/>
</dbReference>
<dbReference type="PANTHER" id="PTHR30126:SF94">
    <property type="entry name" value="LYSR FAMILY TRANSCRIPTIONAL REGULATOR"/>
    <property type="match status" value="1"/>
</dbReference>
<proteinExistence type="inferred from homology"/>
<comment type="similarity">
    <text evidence="1">Belongs to the LysR transcriptional regulatory family.</text>
</comment>
<keyword evidence="7" id="KW-1185">Reference proteome</keyword>
<evidence type="ECO:0000313" key="7">
    <source>
        <dbReference type="Proteomes" id="UP001597380"/>
    </source>
</evidence>